<sequence length="61" mass="6984">MSFGRDKQNLPCWFTQRFCGVEKLVLDGNPQGRSVLASQGPRILDLFFTEELLRKINGEAR</sequence>
<organism evidence="1 2">
    <name type="scientific">Aspergillus pseudodeflectus</name>
    <dbReference type="NCBI Taxonomy" id="176178"/>
    <lineage>
        <taxon>Eukaryota</taxon>
        <taxon>Fungi</taxon>
        <taxon>Dikarya</taxon>
        <taxon>Ascomycota</taxon>
        <taxon>Pezizomycotina</taxon>
        <taxon>Eurotiomycetes</taxon>
        <taxon>Eurotiomycetidae</taxon>
        <taxon>Eurotiales</taxon>
        <taxon>Aspergillaceae</taxon>
        <taxon>Aspergillus</taxon>
        <taxon>Aspergillus subgen. Nidulantes</taxon>
    </lineage>
</organism>
<dbReference type="Proteomes" id="UP001610444">
    <property type="component" value="Unassembled WGS sequence"/>
</dbReference>
<evidence type="ECO:0000313" key="1">
    <source>
        <dbReference type="EMBL" id="KAL2861586.1"/>
    </source>
</evidence>
<dbReference type="RefSeq" id="XP_070905676.1">
    <property type="nucleotide sequence ID" value="XM_071038052.1"/>
</dbReference>
<dbReference type="EMBL" id="JBFXLR010000001">
    <property type="protein sequence ID" value="KAL2861586.1"/>
    <property type="molecule type" value="Genomic_DNA"/>
</dbReference>
<evidence type="ECO:0000313" key="2">
    <source>
        <dbReference type="Proteomes" id="UP001610444"/>
    </source>
</evidence>
<protein>
    <submittedName>
        <fullName evidence="1">Uncharacterized protein</fullName>
    </submittedName>
</protein>
<dbReference type="GeneID" id="98153216"/>
<name>A0ABR4LAN2_9EURO</name>
<comment type="caution">
    <text evidence="1">The sequence shown here is derived from an EMBL/GenBank/DDBJ whole genome shotgun (WGS) entry which is preliminary data.</text>
</comment>
<reference evidence="1 2" key="1">
    <citation type="submission" date="2024-07" db="EMBL/GenBank/DDBJ databases">
        <title>Section-level genome sequencing and comparative genomics of Aspergillus sections Usti and Cavernicolus.</title>
        <authorList>
            <consortium name="Lawrence Berkeley National Laboratory"/>
            <person name="Nybo J.L."/>
            <person name="Vesth T.C."/>
            <person name="Theobald S."/>
            <person name="Frisvad J.C."/>
            <person name="Larsen T.O."/>
            <person name="Kjaerboelling I."/>
            <person name="Rothschild-Mancinelli K."/>
            <person name="Lyhne E.K."/>
            <person name="Kogle M.E."/>
            <person name="Barry K."/>
            <person name="Clum A."/>
            <person name="Na H."/>
            <person name="Ledsgaard L."/>
            <person name="Lin J."/>
            <person name="Lipzen A."/>
            <person name="Kuo A."/>
            <person name="Riley R."/>
            <person name="Mondo S."/>
            <person name="LaButti K."/>
            <person name="Haridas S."/>
            <person name="Pangalinan J."/>
            <person name="Salamov A.A."/>
            <person name="Simmons B.A."/>
            <person name="Magnuson J.K."/>
            <person name="Chen J."/>
            <person name="Drula E."/>
            <person name="Henrissat B."/>
            <person name="Wiebenga A."/>
            <person name="Lubbers R.J."/>
            <person name="Gomes A.C."/>
            <person name="Macurrencykelacurrency M.R."/>
            <person name="Stajich J."/>
            <person name="Grigoriev I.V."/>
            <person name="Mortensen U.H."/>
            <person name="De vries R.P."/>
            <person name="Baker S.E."/>
            <person name="Andersen M.R."/>
        </authorList>
    </citation>
    <scope>NUCLEOTIDE SEQUENCE [LARGE SCALE GENOMIC DNA]</scope>
    <source>
        <strain evidence="1 2">CBS 756.74</strain>
    </source>
</reference>
<gene>
    <name evidence="1" type="ORF">BJX68DRAFT_222884</name>
</gene>
<proteinExistence type="predicted"/>
<keyword evidence="2" id="KW-1185">Reference proteome</keyword>
<accession>A0ABR4LAN2</accession>